<evidence type="ECO:0000256" key="2">
    <source>
        <dbReference type="ARBA" id="ARBA00023015"/>
    </source>
</evidence>
<dbReference type="PANTHER" id="PTHR30537:SF5">
    <property type="entry name" value="HTH-TYPE TRANSCRIPTIONAL ACTIVATOR TTDR-RELATED"/>
    <property type="match status" value="1"/>
</dbReference>
<protein>
    <submittedName>
        <fullName evidence="6">LysR family transcriptional regulator</fullName>
    </submittedName>
</protein>
<dbReference type="InterPro" id="IPR058163">
    <property type="entry name" value="LysR-type_TF_proteobact-type"/>
</dbReference>
<organism evidence="6 7">
    <name type="scientific">Vibrio natriegens NBRC 15636 = ATCC 14048 = DSM 759</name>
    <dbReference type="NCBI Taxonomy" id="1219067"/>
    <lineage>
        <taxon>Bacteria</taxon>
        <taxon>Pseudomonadati</taxon>
        <taxon>Pseudomonadota</taxon>
        <taxon>Gammaproteobacteria</taxon>
        <taxon>Vibrionales</taxon>
        <taxon>Vibrionaceae</taxon>
        <taxon>Vibrio</taxon>
    </lineage>
</organism>
<dbReference type="CDD" id="cd08422">
    <property type="entry name" value="PBP2_CrgA_like"/>
    <property type="match status" value="1"/>
</dbReference>
<dbReference type="SUPFAM" id="SSF53850">
    <property type="entry name" value="Periplasmic binding protein-like II"/>
    <property type="match status" value="1"/>
</dbReference>
<dbReference type="KEGG" id="vna:PN96_05135"/>
<dbReference type="PANTHER" id="PTHR30537">
    <property type="entry name" value="HTH-TYPE TRANSCRIPTIONAL REGULATOR"/>
    <property type="match status" value="1"/>
</dbReference>
<keyword evidence="2" id="KW-0805">Transcription regulation</keyword>
<accession>A0AAN0Y281</accession>
<dbReference type="GO" id="GO:0006351">
    <property type="term" value="P:DNA-templated transcription"/>
    <property type="evidence" value="ECO:0007669"/>
    <property type="project" value="TreeGrafter"/>
</dbReference>
<dbReference type="InterPro" id="IPR000847">
    <property type="entry name" value="LysR_HTH_N"/>
</dbReference>
<comment type="similarity">
    <text evidence="1">Belongs to the LysR transcriptional regulatory family.</text>
</comment>
<evidence type="ECO:0000313" key="7">
    <source>
        <dbReference type="Proteomes" id="UP000092741"/>
    </source>
</evidence>
<dbReference type="GO" id="GO:0043565">
    <property type="term" value="F:sequence-specific DNA binding"/>
    <property type="evidence" value="ECO:0007669"/>
    <property type="project" value="TreeGrafter"/>
</dbReference>
<dbReference type="Gene3D" id="3.40.190.290">
    <property type="match status" value="1"/>
</dbReference>
<reference evidence="6 7" key="1">
    <citation type="submission" date="2016-07" db="EMBL/GenBank/DDBJ databases">
        <title>Developing Vibrio natriegens as a novel, fast-growing host for biotechnology.</title>
        <authorList>
            <person name="Weinstock M.T."/>
            <person name="Hesek E.D."/>
            <person name="Wilson C.M."/>
            <person name="Gibson D.G."/>
        </authorList>
    </citation>
    <scope>NUCLEOTIDE SEQUENCE [LARGE SCALE GENOMIC DNA]</scope>
    <source>
        <strain evidence="6 7">ATCC 14048</strain>
    </source>
</reference>
<evidence type="ECO:0000259" key="5">
    <source>
        <dbReference type="PROSITE" id="PS50931"/>
    </source>
</evidence>
<dbReference type="GO" id="GO:0003700">
    <property type="term" value="F:DNA-binding transcription factor activity"/>
    <property type="evidence" value="ECO:0007669"/>
    <property type="project" value="InterPro"/>
</dbReference>
<dbReference type="Pfam" id="PF00126">
    <property type="entry name" value="HTH_1"/>
    <property type="match status" value="1"/>
</dbReference>
<evidence type="ECO:0000256" key="1">
    <source>
        <dbReference type="ARBA" id="ARBA00009437"/>
    </source>
</evidence>
<dbReference type="InterPro" id="IPR005119">
    <property type="entry name" value="LysR_subst-bd"/>
</dbReference>
<dbReference type="FunFam" id="1.10.10.10:FF:000001">
    <property type="entry name" value="LysR family transcriptional regulator"/>
    <property type="match status" value="1"/>
</dbReference>
<gene>
    <name evidence="6" type="ORF">BA890_08200</name>
</gene>
<dbReference type="Gene3D" id="1.10.10.10">
    <property type="entry name" value="Winged helix-like DNA-binding domain superfamily/Winged helix DNA-binding domain"/>
    <property type="match status" value="1"/>
</dbReference>
<sequence>MVNSNQILLFVDVVQQGSFSKAAALNEMDNSSLSKQIKRLESDLGVQLLNRSTRSFSMTSAGEEIFRYGQTLRNTLQEIQLSADAYQEKPKGVLRITSPSYFGHQYLRPVITEFMRAHPDVQIHHSLDDRKSDIISDHYDLAFRLSKLSDSSLIAKTIAKSHFILVASNRFVKEYGLPTSPKELNALPAVIYSNNDVTLDTFTISETANGEDYQEYKMQGRYRVNDVRTLIEAVRDGVGYARLDASNLSQPLSELGLVQLLPKHNIVTQDKAIYALYPHRKQTRLVQAFISAVEAYIGNPPRWLEYIEAKTPLNEDKKTTQAE</sequence>
<dbReference type="InterPro" id="IPR036390">
    <property type="entry name" value="WH_DNA-bd_sf"/>
</dbReference>
<dbReference type="AlphaFoldDB" id="A0AAN0Y281"/>
<dbReference type="InterPro" id="IPR036388">
    <property type="entry name" value="WH-like_DNA-bd_sf"/>
</dbReference>
<dbReference type="GeneID" id="70912167"/>
<name>A0AAN0Y281_VIBNA</name>
<evidence type="ECO:0000256" key="3">
    <source>
        <dbReference type="ARBA" id="ARBA00023125"/>
    </source>
</evidence>
<dbReference type="RefSeq" id="WP_020336370.1">
    <property type="nucleotide sequence ID" value="NZ_ATFJ01000044.1"/>
</dbReference>
<keyword evidence="4" id="KW-0804">Transcription</keyword>
<evidence type="ECO:0000256" key="4">
    <source>
        <dbReference type="ARBA" id="ARBA00023163"/>
    </source>
</evidence>
<evidence type="ECO:0000313" key="6">
    <source>
        <dbReference type="EMBL" id="ANQ12748.1"/>
    </source>
</evidence>
<dbReference type="SUPFAM" id="SSF46785">
    <property type="entry name" value="Winged helix' DNA-binding domain"/>
    <property type="match status" value="1"/>
</dbReference>
<dbReference type="PROSITE" id="PS50931">
    <property type="entry name" value="HTH_LYSR"/>
    <property type="match status" value="1"/>
</dbReference>
<dbReference type="Pfam" id="PF03466">
    <property type="entry name" value="LysR_substrate"/>
    <property type="match status" value="1"/>
</dbReference>
<feature type="domain" description="HTH lysR-type" evidence="5">
    <location>
        <begin position="2"/>
        <end position="59"/>
    </location>
</feature>
<keyword evidence="3" id="KW-0238">DNA-binding</keyword>
<proteinExistence type="inferred from homology"/>
<dbReference type="EMBL" id="CP016345">
    <property type="protein sequence ID" value="ANQ12748.1"/>
    <property type="molecule type" value="Genomic_DNA"/>
</dbReference>
<dbReference type="Proteomes" id="UP000092741">
    <property type="component" value="Chromosome 1"/>
</dbReference>
<keyword evidence="7" id="KW-1185">Reference proteome</keyword>